<dbReference type="EMBL" id="UXSR01002280">
    <property type="protein sequence ID" value="VDD78776.1"/>
    <property type="molecule type" value="Genomic_DNA"/>
</dbReference>
<protein>
    <recommendedName>
        <fullName evidence="5">RRM domain-containing protein</fullName>
    </recommendedName>
</protein>
<evidence type="ECO:0008006" key="5">
    <source>
        <dbReference type="Google" id="ProtNLM"/>
    </source>
</evidence>
<evidence type="ECO:0000313" key="3">
    <source>
        <dbReference type="EMBL" id="VDD78776.1"/>
    </source>
</evidence>
<reference evidence="3 4" key="1">
    <citation type="submission" date="2018-10" db="EMBL/GenBank/DDBJ databases">
        <authorList>
            <consortium name="Pathogen Informatics"/>
        </authorList>
    </citation>
    <scope>NUCLEOTIDE SEQUENCE [LARGE SCALE GENOMIC DNA]</scope>
</reference>
<dbReference type="Proteomes" id="UP000267029">
    <property type="component" value="Unassembled WGS sequence"/>
</dbReference>
<evidence type="ECO:0000256" key="2">
    <source>
        <dbReference type="SAM" id="SignalP"/>
    </source>
</evidence>
<feature type="region of interest" description="Disordered" evidence="1">
    <location>
        <begin position="19"/>
        <end position="45"/>
    </location>
</feature>
<feature type="compositionally biased region" description="Basic and acidic residues" evidence="1">
    <location>
        <begin position="19"/>
        <end position="28"/>
    </location>
</feature>
<dbReference type="OrthoDB" id="167718at2759"/>
<dbReference type="SUPFAM" id="SSF54928">
    <property type="entry name" value="RNA-binding domain, RBD"/>
    <property type="match status" value="1"/>
</dbReference>
<evidence type="ECO:0000256" key="1">
    <source>
        <dbReference type="SAM" id="MobiDB-lite"/>
    </source>
</evidence>
<gene>
    <name evidence="3" type="ORF">MCOS_LOCUS4779</name>
</gene>
<feature type="chain" id="PRO_5030017496" description="RRM domain-containing protein" evidence="2">
    <location>
        <begin position="19"/>
        <end position="185"/>
    </location>
</feature>
<organism evidence="3 4">
    <name type="scientific">Mesocestoides corti</name>
    <name type="common">Flatworm</name>
    <dbReference type="NCBI Taxonomy" id="53468"/>
    <lineage>
        <taxon>Eukaryota</taxon>
        <taxon>Metazoa</taxon>
        <taxon>Spiralia</taxon>
        <taxon>Lophotrochozoa</taxon>
        <taxon>Platyhelminthes</taxon>
        <taxon>Cestoda</taxon>
        <taxon>Eucestoda</taxon>
        <taxon>Cyclophyllidea</taxon>
        <taxon>Mesocestoididae</taxon>
        <taxon>Mesocestoides</taxon>
    </lineage>
</organism>
<dbReference type="AlphaFoldDB" id="A0A0R3UCY0"/>
<accession>A0A0R3UCY0</accession>
<dbReference type="InterPro" id="IPR035979">
    <property type="entry name" value="RBD_domain_sf"/>
</dbReference>
<dbReference type="GO" id="GO:0003676">
    <property type="term" value="F:nucleic acid binding"/>
    <property type="evidence" value="ECO:0007669"/>
    <property type="project" value="InterPro"/>
</dbReference>
<name>A0A0R3UCY0_MESCO</name>
<keyword evidence="2" id="KW-0732">Signal</keyword>
<proteinExistence type="predicted"/>
<feature type="signal peptide" evidence="2">
    <location>
        <begin position="1"/>
        <end position="18"/>
    </location>
</feature>
<dbReference type="STRING" id="53468.A0A0R3UCY0"/>
<sequence length="185" mass="20622">MWFFFKVAVLLVIKRSLDDRKDPPSEAKRSKRSKGKTSDNQPKSNADLRGIATRILLKGLPSKVKYAHFKKSLPVTPKNITLAKKSGHRRAVLTFASAADCSAAFDAFQTFIYEGHSLVPAFVRQRATAVKASIVKSKSVAFFLDITNIPLSTTIEELKEAFPKAVNILMRSRKDGKFKGYVLAY</sequence>
<keyword evidence="4" id="KW-1185">Reference proteome</keyword>
<evidence type="ECO:0000313" key="4">
    <source>
        <dbReference type="Proteomes" id="UP000267029"/>
    </source>
</evidence>